<accession>A0ABN8S3C4</accession>
<dbReference type="PROSITE" id="PS50194">
    <property type="entry name" value="FILAMIN_REPEAT"/>
    <property type="match status" value="1"/>
</dbReference>
<comment type="caution">
    <text evidence="10">The sequence shown here is derived from an EMBL/GenBank/DDBJ whole genome shotgun (WGS) entry which is preliminary data.</text>
</comment>
<evidence type="ECO:0000256" key="5">
    <source>
        <dbReference type="PROSITE-ProRule" id="PRU00024"/>
    </source>
</evidence>
<keyword evidence="11" id="KW-1185">Reference proteome</keyword>
<dbReference type="Pfam" id="PF00630">
    <property type="entry name" value="Filamin"/>
    <property type="match status" value="1"/>
</dbReference>
<dbReference type="PANTHER" id="PTHR24104">
    <property type="entry name" value="E3 UBIQUITIN-PROTEIN LIGASE NHLRC1-RELATED"/>
    <property type="match status" value="1"/>
</dbReference>
<sequence length="903" mass="101637">SIVVISIIAEQTFCGFAFFKLMYIVKCAFVPGFKPKISDLMSSRVAVLSPSRFSHSLQEEERSGKEIGPDELKSFVSMASATPATPTTKETTNYARLCCVLVDLGTCALRDCFDAICTPPTLHTILAASNPSLKSLRSRRIINATQWGKLFPAISTSVSSKHFDITLLMTLLRNICGLAPPVTGWDVLPAATDLSREADIARVKYFRNTVYAHAEHASIDDATFNSHWKEIRDTLVRLGGATYKVAIDNLEFCCMDPDMECHYKELLHQWKNDEDNIKDELKEIRTNVKEVGTNIKEFGSEVKEIGTNIKECDTSIKEVSNDVKEIVDTSSVCREKYHENELVTLYCKKCKVCICDKCRQTRHNHHTTVDIYQAAEQHKVDIEDILQDMKRELDNYKERAEKTKESLKESRERIATARNKVMTSVGELIRLLEEHETAMITRLDVFEEKEQREHAAQLEHFQISMNQLQKQVEWCEGILLRRKSVEILQVHHVVIARCRGLLNAEKLHIYKPSHVRYQTNEEHVKNVRSAVTAVGRVVVSNTNPEQSMIEGTGLKNVYLGKEATIKITTKDFDGNWCYDDMDQIHVQVQSPSGKELNHFIARGVDGAFHVTYTPVCVGQHEALIAVNGELLPGNPWRVHVTSHRYKYHFSFGSIGGRRGQPVLDWPVCIAIDDNSKNVAVADLMNGVQLFSSEGKYMGDISTNQLNKPTSVAFSKSSELIVTASDKIFCFDKSYKFVKLVTNKHIKTPHCLTIAGDGRLMVCDWYDDTVKVLSSDGTQLLLTITDPERETPCYAVCCQNKFFASYYEAGNVKVYSKDREFPSSIGAPDPGERQLKCPVGLAIDRFNNLVVCDRDTARLMIFTLEGQFVNSIDTGLTGPCSVAVSNNGQLFVTDLDKSCVHVFQ</sequence>
<keyword evidence="1" id="KW-0479">Metal-binding</keyword>
<dbReference type="InterPro" id="IPR050952">
    <property type="entry name" value="TRIM-NHL_E3_ligases"/>
</dbReference>
<proteinExistence type="predicted"/>
<evidence type="ECO:0000259" key="9">
    <source>
        <dbReference type="PROSITE" id="PS50119"/>
    </source>
</evidence>
<evidence type="ECO:0000256" key="1">
    <source>
        <dbReference type="ARBA" id="ARBA00022723"/>
    </source>
</evidence>
<dbReference type="Pfam" id="PF00643">
    <property type="entry name" value="zf-B_box"/>
    <property type="match status" value="1"/>
</dbReference>
<dbReference type="PANTHER" id="PTHR24104:SF25">
    <property type="entry name" value="PROTEIN LIN-41"/>
    <property type="match status" value="1"/>
</dbReference>
<dbReference type="InterPro" id="IPR041249">
    <property type="entry name" value="HEPN_DZIP3"/>
</dbReference>
<evidence type="ECO:0000256" key="4">
    <source>
        <dbReference type="ARBA" id="ARBA00022833"/>
    </source>
</evidence>
<dbReference type="InterPro" id="IPR014756">
    <property type="entry name" value="Ig_E-set"/>
</dbReference>
<dbReference type="Gene3D" id="2.60.40.10">
    <property type="entry name" value="Immunoglobulins"/>
    <property type="match status" value="1"/>
</dbReference>
<feature type="non-terminal residue" evidence="10">
    <location>
        <position position="1"/>
    </location>
</feature>
<dbReference type="InterPro" id="IPR011042">
    <property type="entry name" value="6-blade_b-propeller_TolB-like"/>
</dbReference>
<dbReference type="SUPFAM" id="SSF101898">
    <property type="entry name" value="NHL repeat"/>
    <property type="match status" value="1"/>
</dbReference>
<evidence type="ECO:0000256" key="8">
    <source>
        <dbReference type="SAM" id="Coils"/>
    </source>
</evidence>
<dbReference type="Gene3D" id="2.120.10.30">
    <property type="entry name" value="TolB, C-terminal domain"/>
    <property type="match status" value="2"/>
</dbReference>
<dbReference type="InterPro" id="IPR013783">
    <property type="entry name" value="Ig-like_fold"/>
</dbReference>
<dbReference type="Pfam" id="PF18738">
    <property type="entry name" value="HEPN_DZIP3"/>
    <property type="match status" value="1"/>
</dbReference>
<dbReference type="InterPro" id="IPR000315">
    <property type="entry name" value="Znf_B-box"/>
</dbReference>
<feature type="coiled-coil region" evidence="8">
    <location>
        <begin position="372"/>
        <end position="420"/>
    </location>
</feature>
<organism evidence="10 11">
    <name type="scientific">Porites lobata</name>
    <dbReference type="NCBI Taxonomy" id="104759"/>
    <lineage>
        <taxon>Eukaryota</taxon>
        <taxon>Metazoa</taxon>
        <taxon>Cnidaria</taxon>
        <taxon>Anthozoa</taxon>
        <taxon>Hexacorallia</taxon>
        <taxon>Scleractinia</taxon>
        <taxon>Fungiina</taxon>
        <taxon>Poritidae</taxon>
        <taxon>Porites</taxon>
    </lineage>
</organism>
<keyword evidence="4" id="KW-0862">Zinc</keyword>
<dbReference type="SUPFAM" id="SSF57845">
    <property type="entry name" value="B-box zinc-binding domain"/>
    <property type="match status" value="1"/>
</dbReference>
<evidence type="ECO:0000256" key="7">
    <source>
        <dbReference type="PROSITE-ProRule" id="PRU00504"/>
    </source>
</evidence>
<evidence type="ECO:0000313" key="11">
    <source>
        <dbReference type="Proteomes" id="UP001159405"/>
    </source>
</evidence>
<feature type="repeat" description="Filamin" evidence="6">
    <location>
        <begin position="539"/>
        <end position="640"/>
    </location>
</feature>
<dbReference type="InterPro" id="IPR017868">
    <property type="entry name" value="Filamin/ABP280_repeat-like"/>
</dbReference>
<feature type="repeat" description="NHL" evidence="7">
    <location>
        <begin position="822"/>
        <end position="864"/>
    </location>
</feature>
<keyword evidence="3 5" id="KW-0863">Zinc-finger</keyword>
<dbReference type="CDD" id="cd19756">
    <property type="entry name" value="Bbox2"/>
    <property type="match status" value="1"/>
</dbReference>
<reference evidence="10 11" key="1">
    <citation type="submission" date="2022-05" db="EMBL/GenBank/DDBJ databases">
        <authorList>
            <consortium name="Genoscope - CEA"/>
            <person name="William W."/>
        </authorList>
    </citation>
    <scope>NUCLEOTIDE SEQUENCE [LARGE SCALE GENOMIC DNA]</scope>
</reference>
<dbReference type="InterPro" id="IPR001258">
    <property type="entry name" value="NHL_repeat"/>
</dbReference>
<dbReference type="InterPro" id="IPR001298">
    <property type="entry name" value="Filamin/ABP280_rpt"/>
</dbReference>
<evidence type="ECO:0000313" key="10">
    <source>
        <dbReference type="EMBL" id="CAH3185231.1"/>
    </source>
</evidence>
<dbReference type="PROSITE" id="PS50119">
    <property type="entry name" value="ZF_BBOX"/>
    <property type="match status" value="1"/>
</dbReference>
<dbReference type="CDD" id="cd05819">
    <property type="entry name" value="NHL"/>
    <property type="match status" value="1"/>
</dbReference>
<dbReference type="Gene3D" id="3.30.160.60">
    <property type="entry name" value="Classic Zinc Finger"/>
    <property type="match status" value="1"/>
</dbReference>
<gene>
    <name evidence="10" type="ORF">PLOB_00032215</name>
</gene>
<evidence type="ECO:0000256" key="3">
    <source>
        <dbReference type="ARBA" id="ARBA00022771"/>
    </source>
</evidence>
<protein>
    <recommendedName>
        <fullName evidence="9">B box-type domain-containing protein</fullName>
    </recommendedName>
</protein>
<dbReference type="Proteomes" id="UP001159405">
    <property type="component" value="Unassembled WGS sequence"/>
</dbReference>
<keyword evidence="2" id="KW-0677">Repeat</keyword>
<feature type="domain" description="B box-type" evidence="9">
    <location>
        <begin position="328"/>
        <end position="371"/>
    </location>
</feature>
<dbReference type="EMBL" id="CALNXK010000417">
    <property type="protein sequence ID" value="CAH3185231.1"/>
    <property type="molecule type" value="Genomic_DNA"/>
</dbReference>
<keyword evidence="8" id="KW-0175">Coiled coil</keyword>
<dbReference type="PROSITE" id="PS51125">
    <property type="entry name" value="NHL"/>
    <property type="match status" value="1"/>
</dbReference>
<dbReference type="SMART" id="SM00557">
    <property type="entry name" value="IG_FLMN"/>
    <property type="match status" value="1"/>
</dbReference>
<evidence type="ECO:0000256" key="6">
    <source>
        <dbReference type="PROSITE-ProRule" id="PRU00087"/>
    </source>
</evidence>
<evidence type="ECO:0000256" key="2">
    <source>
        <dbReference type="ARBA" id="ARBA00022737"/>
    </source>
</evidence>
<dbReference type="SUPFAM" id="SSF81296">
    <property type="entry name" value="E set domains"/>
    <property type="match status" value="1"/>
</dbReference>
<name>A0ABN8S3C4_9CNID</name>